<protein>
    <submittedName>
        <fullName evidence="2">Putative secreted protein</fullName>
    </submittedName>
</protein>
<reference evidence="2" key="1">
    <citation type="submission" date="2020-03" db="EMBL/GenBank/DDBJ databases">
        <title>Transcriptomic Profiling of the Digestive Tract of the Rat Flea, Xenopsylla cheopis, Following Blood Feeding and Infection with Yersinia pestis.</title>
        <authorList>
            <person name="Bland D.M."/>
            <person name="Martens C.A."/>
            <person name="Virtaneva K."/>
            <person name="Kanakabandi K."/>
            <person name="Long D."/>
            <person name="Rosenke R."/>
            <person name="Saturday G.A."/>
            <person name="Hoyt F.H."/>
            <person name="Bruno D.P."/>
            <person name="Ribeiro J.M.C."/>
            <person name="Hinnebusch J."/>
        </authorList>
    </citation>
    <scope>NUCLEOTIDE SEQUENCE</scope>
</reference>
<dbReference type="EMBL" id="GIIL01007662">
    <property type="protein sequence ID" value="NOV51388.1"/>
    <property type="molecule type" value="Transcribed_RNA"/>
</dbReference>
<name>A0A6M2E1V9_XENCH</name>
<organism evidence="2">
    <name type="scientific">Xenopsylla cheopis</name>
    <name type="common">Oriental rat flea</name>
    <name type="synonym">Pulex cheopis</name>
    <dbReference type="NCBI Taxonomy" id="163159"/>
    <lineage>
        <taxon>Eukaryota</taxon>
        <taxon>Metazoa</taxon>
        <taxon>Ecdysozoa</taxon>
        <taxon>Arthropoda</taxon>
        <taxon>Hexapoda</taxon>
        <taxon>Insecta</taxon>
        <taxon>Pterygota</taxon>
        <taxon>Neoptera</taxon>
        <taxon>Endopterygota</taxon>
        <taxon>Siphonaptera</taxon>
        <taxon>Pulicidae</taxon>
        <taxon>Xenopsyllinae</taxon>
        <taxon>Xenopsylla</taxon>
    </lineage>
</organism>
<keyword evidence="1" id="KW-0472">Membrane</keyword>
<feature type="transmembrane region" description="Helical" evidence="1">
    <location>
        <begin position="39"/>
        <end position="67"/>
    </location>
</feature>
<proteinExistence type="predicted"/>
<keyword evidence="1" id="KW-1133">Transmembrane helix</keyword>
<evidence type="ECO:0000313" key="2">
    <source>
        <dbReference type="EMBL" id="NOV51388.1"/>
    </source>
</evidence>
<accession>A0A6M2E1V9</accession>
<keyword evidence="1" id="KW-0812">Transmembrane</keyword>
<dbReference type="AlphaFoldDB" id="A0A6M2E1V9"/>
<evidence type="ECO:0000256" key="1">
    <source>
        <dbReference type="SAM" id="Phobius"/>
    </source>
</evidence>
<sequence>MEPMNLAKAWLCLLVDFTPWIWPAEYMELVDVHQKDFLNIWVMILLILTYHFIWSINSATIVQLWVLRSSLAMNHMRVFTNAVV</sequence>